<dbReference type="Proteomes" id="UP000070198">
    <property type="component" value="Unassembled WGS sequence"/>
</dbReference>
<feature type="transmembrane region" description="Helical" evidence="1">
    <location>
        <begin position="14"/>
        <end position="38"/>
    </location>
</feature>
<evidence type="ECO:0000313" key="3">
    <source>
        <dbReference type="Proteomes" id="UP000070198"/>
    </source>
</evidence>
<evidence type="ECO:0000256" key="1">
    <source>
        <dbReference type="SAM" id="Phobius"/>
    </source>
</evidence>
<protein>
    <submittedName>
        <fullName evidence="2">Uncharacterized protein</fullName>
    </submittedName>
</protein>
<dbReference type="RefSeq" id="WP_061458407.1">
    <property type="nucleotide sequence ID" value="NZ_KQ968745.1"/>
</dbReference>
<sequence>MVIFVSIKKLVQTFWWLIAAIAFYIFLKTIGLSMTFLLTIALLTLYFAPALFVPILLIAIGVHFSGDFSFIPDLFTSAFWLMVMGIIFLIVSDNSHRLVKRAEKEAIRQRQLAKKQGSDKR</sequence>
<organism evidence="2 3">
    <name type="scientific">Streptococcus gallolyticus</name>
    <dbReference type="NCBI Taxonomy" id="315405"/>
    <lineage>
        <taxon>Bacteria</taxon>
        <taxon>Bacillati</taxon>
        <taxon>Bacillota</taxon>
        <taxon>Bacilli</taxon>
        <taxon>Lactobacillales</taxon>
        <taxon>Streptococcaceae</taxon>
        <taxon>Streptococcus</taxon>
    </lineage>
</organism>
<dbReference type="PATRIC" id="fig|315405.11.peg.810"/>
<keyword evidence="1" id="KW-0472">Membrane</keyword>
<reference evidence="2 3" key="1">
    <citation type="submission" date="2016-01" db="EMBL/GenBank/DDBJ databases">
        <title>Highly variable Streptococcus oralis are common among viridans streptococci isolated from primates.</title>
        <authorList>
            <person name="Denapaite D."/>
            <person name="Rieger M."/>
            <person name="Koendgen S."/>
            <person name="Brueckner R."/>
            <person name="Ochigava I."/>
            <person name="Kappeler P."/>
            <person name="Maetz-Rensing K."/>
            <person name="Leendertz F."/>
            <person name="Hakenbeck R."/>
        </authorList>
    </citation>
    <scope>NUCLEOTIDE SEQUENCE [LARGE SCALE GENOMIC DNA]</scope>
    <source>
        <strain evidence="2 3">DD02</strain>
    </source>
</reference>
<comment type="caution">
    <text evidence="2">The sequence shown here is derived from an EMBL/GenBank/DDBJ whole genome shotgun (WGS) entry which is preliminary data.</text>
</comment>
<feature type="transmembrane region" description="Helical" evidence="1">
    <location>
        <begin position="45"/>
        <end position="64"/>
    </location>
</feature>
<proteinExistence type="predicted"/>
<accession>A0A139N701</accession>
<keyword evidence="1" id="KW-0812">Transmembrane</keyword>
<gene>
    <name evidence="2" type="ORF">SGADD02_00715</name>
</gene>
<name>A0A139N701_9STRE</name>
<evidence type="ECO:0000313" key="2">
    <source>
        <dbReference type="EMBL" id="KXT71828.1"/>
    </source>
</evidence>
<feature type="transmembrane region" description="Helical" evidence="1">
    <location>
        <begin position="70"/>
        <end position="91"/>
    </location>
</feature>
<dbReference type="AlphaFoldDB" id="A0A139N701"/>
<keyword evidence="1" id="KW-1133">Transmembrane helix</keyword>
<dbReference type="EMBL" id="LQOF01000097">
    <property type="protein sequence ID" value="KXT71828.1"/>
    <property type="molecule type" value="Genomic_DNA"/>
</dbReference>